<evidence type="ECO:0000313" key="3">
    <source>
        <dbReference type="Proteomes" id="UP000037151"/>
    </source>
</evidence>
<evidence type="ECO:0000259" key="1">
    <source>
        <dbReference type="Pfam" id="PF01636"/>
    </source>
</evidence>
<dbReference type="OrthoDB" id="3328272at2"/>
<proteinExistence type="predicted"/>
<dbReference type="InterPro" id="IPR002575">
    <property type="entry name" value="Aminoglycoside_PTrfase"/>
</dbReference>
<name>A0A0L0K396_9ACTN</name>
<reference evidence="3" key="1">
    <citation type="submission" date="2014-07" db="EMBL/GenBank/DDBJ databases">
        <title>Genome sequencing of plant-pathogenic Streptomyces species.</title>
        <authorList>
            <person name="Harrison J."/>
            <person name="Sapp M."/>
            <person name="Thwaites R."/>
            <person name="Studholme D.J."/>
        </authorList>
    </citation>
    <scope>NUCLEOTIDE SEQUENCE [LARGE SCALE GENOMIC DNA]</scope>
    <source>
        <strain evidence="3">NCPPB 4445</strain>
    </source>
</reference>
<dbReference type="EMBL" id="JPPY01000138">
    <property type="protein sequence ID" value="KND32273.1"/>
    <property type="molecule type" value="Genomic_DNA"/>
</dbReference>
<feature type="domain" description="Aminoglycoside phosphotransferase" evidence="1">
    <location>
        <begin position="41"/>
        <end position="255"/>
    </location>
</feature>
<comment type="caution">
    <text evidence="2">The sequence shown here is derived from an EMBL/GenBank/DDBJ whole genome shotgun (WGS) entry which is preliminary data.</text>
</comment>
<evidence type="ECO:0000313" key="2">
    <source>
        <dbReference type="EMBL" id="KND32273.1"/>
    </source>
</evidence>
<dbReference type="Gene3D" id="3.90.1200.10">
    <property type="match status" value="1"/>
</dbReference>
<protein>
    <submittedName>
        <fullName evidence="2">Aminoglycoside phosphotransferase</fullName>
    </submittedName>
</protein>
<dbReference type="GO" id="GO:0016740">
    <property type="term" value="F:transferase activity"/>
    <property type="evidence" value="ECO:0007669"/>
    <property type="project" value="UniProtKB-KW"/>
</dbReference>
<sequence length="323" mass="36429">MHSPRTHLTTPDLAPLTHEAFGKHRQLLHAERLRGGSKKGVYRLHLDDARTAIAYIWSPDENYWDHTQPPDPRRPFSPATGRDLLVAAHDRLTAVGVRTPRILYVGADAVVAEDVTGGTLEDVLQRDPQHPALDRLAEALRVMHAHENARYGKVALVDSGGVSHGTSCEQVVYEGMLRELDKGVALEPRLAAVREPLAERIESLYEAVQPRSRHALIHGELGADHVLLTEDGEPVLIDIEGLMYFDLEQEHVFLKLRFGDWYERLPHPELDVDRLRFYRLCMHLGLVSGPLTLLRGDFPDPRFMKGIAEHNLGEVLRLLEDAR</sequence>
<dbReference type="RefSeq" id="WP_050372467.1">
    <property type="nucleotide sequence ID" value="NZ_KQ257823.1"/>
</dbReference>
<accession>A0A0L0K396</accession>
<dbReference type="Pfam" id="PF01636">
    <property type="entry name" value="APH"/>
    <property type="match status" value="1"/>
</dbReference>
<dbReference type="InterPro" id="IPR011009">
    <property type="entry name" value="Kinase-like_dom_sf"/>
</dbReference>
<gene>
    <name evidence="2" type="ORF">IQ63_23900</name>
</gene>
<organism evidence="2 3">
    <name type="scientific">Streptomyces acidiscabies</name>
    <dbReference type="NCBI Taxonomy" id="42234"/>
    <lineage>
        <taxon>Bacteria</taxon>
        <taxon>Bacillati</taxon>
        <taxon>Actinomycetota</taxon>
        <taxon>Actinomycetes</taxon>
        <taxon>Kitasatosporales</taxon>
        <taxon>Streptomycetaceae</taxon>
        <taxon>Streptomyces</taxon>
    </lineage>
</organism>
<dbReference type="AlphaFoldDB" id="A0A0L0K396"/>
<dbReference type="Proteomes" id="UP000037151">
    <property type="component" value="Unassembled WGS sequence"/>
</dbReference>
<dbReference type="SUPFAM" id="SSF56112">
    <property type="entry name" value="Protein kinase-like (PK-like)"/>
    <property type="match status" value="1"/>
</dbReference>
<keyword evidence="2" id="KW-0808">Transferase</keyword>
<dbReference type="PATRIC" id="fig|42234.21.peg.4943"/>